<evidence type="ECO:0000256" key="3">
    <source>
        <dbReference type="ARBA" id="ARBA00022679"/>
    </source>
</evidence>
<evidence type="ECO:0000256" key="1">
    <source>
        <dbReference type="ARBA" id="ARBA00005189"/>
    </source>
</evidence>
<dbReference type="GO" id="GO:0032259">
    <property type="term" value="P:methylation"/>
    <property type="evidence" value="ECO:0007669"/>
    <property type="project" value="UniProtKB-KW"/>
</dbReference>
<gene>
    <name evidence="6" type="ORF">RB602_08925</name>
</gene>
<dbReference type="SUPFAM" id="SSF53335">
    <property type="entry name" value="S-adenosyl-L-methionine-dependent methyltransferases"/>
    <property type="match status" value="1"/>
</dbReference>
<evidence type="ECO:0000313" key="7">
    <source>
        <dbReference type="Proteomes" id="UP001302429"/>
    </source>
</evidence>
<comment type="pathway">
    <text evidence="1">Lipid metabolism.</text>
</comment>
<name>A0AA97F658_9SPHN</name>
<evidence type="ECO:0000256" key="2">
    <source>
        <dbReference type="ARBA" id="ARBA00022603"/>
    </source>
</evidence>
<dbReference type="EC" id="2.1.-.-" evidence="6"/>
<dbReference type="InterPro" id="IPR029063">
    <property type="entry name" value="SAM-dependent_MTases_sf"/>
</dbReference>
<comment type="pathway">
    <text evidence="4">Phospholipid metabolism.</text>
</comment>
<accession>A0AA97F658</accession>
<dbReference type="Pfam" id="PF13847">
    <property type="entry name" value="Methyltransf_31"/>
    <property type="match status" value="1"/>
</dbReference>
<dbReference type="KEGG" id="acoa:RB602_08925"/>
<organism evidence="6 7">
    <name type="scientific">Alterisphingorhabdus coralli</name>
    <dbReference type="NCBI Taxonomy" id="3071408"/>
    <lineage>
        <taxon>Bacteria</taxon>
        <taxon>Pseudomonadati</taxon>
        <taxon>Pseudomonadota</taxon>
        <taxon>Alphaproteobacteria</taxon>
        <taxon>Sphingomonadales</taxon>
        <taxon>Sphingomonadaceae</taxon>
        <taxon>Alterisphingorhabdus (ex Yan et al. 2024)</taxon>
    </lineage>
</organism>
<dbReference type="AlphaFoldDB" id="A0AA97F658"/>
<evidence type="ECO:0000256" key="4">
    <source>
        <dbReference type="ARBA" id="ARBA00025707"/>
    </source>
</evidence>
<evidence type="ECO:0000313" key="6">
    <source>
        <dbReference type="EMBL" id="WOE73987.1"/>
    </source>
</evidence>
<dbReference type="PANTHER" id="PTHR44307:SF2">
    <property type="entry name" value="PHOSPHOETHANOLAMINE METHYLTRANSFERASE ISOFORM X1"/>
    <property type="match status" value="1"/>
</dbReference>
<dbReference type="Proteomes" id="UP001302429">
    <property type="component" value="Chromosome"/>
</dbReference>
<evidence type="ECO:0000259" key="5">
    <source>
        <dbReference type="Pfam" id="PF13847"/>
    </source>
</evidence>
<sequence length="223" mass="24708">MTSGDSNAHAAQMDDIYGGIQRHIYDITRKYYLFGRDTLIAALQAGQGETILEVGCGTARNSIVAAKQFPEAQFFGFDISSAMLASASKSVTKAGLNERIALTQGDATDFQPEAAFGIEKFDRVFCSYTLSMIPDWQATIRNSLSLLADGGQLLIVDFGDQHGWPGFFRRMLYGWLAKFQVTPRTELAEFCEKLAKKHCVQCEVTQPYRGYAIMITITNSRSV</sequence>
<dbReference type="CDD" id="cd02440">
    <property type="entry name" value="AdoMet_MTases"/>
    <property type="match status" value="1"/>
</dbReference>
<keyword evidence="3 6" id="KW-0808">Transferase</keyword>
<dbReference type="PANTHER" id="PTHR44307">
    <property type="entry name" value="PHOSPHOETHANOLAMINE METHYLTRANSFERASE"/>
    <property type="match status" value="1"/>
</dbReference>
<proteinExistence type="predicted"/>
<keyword evidence="2 6" id="KW-0489">Methyltransferase</keyword>
<dbReference type="GO" id="GO:0008168">
    <property type="term" value="F:methyltransferase activity"/>
    <property type="evidence" value="ECO:0007669"/>
    <property type="project" value="UniProtKB-KW"/>
</dbReference>
<dbReference type="InterPro" id="IPR025714">
    <property type="entry name" value="Methyltranfer_dom"/>
</dbReference>
<dbReference type="RefSeq" id="WP_317080218.1">
    <property type="nucleotide sequence ID" value="NZ_CP136594.1"/>
</dbReference>
<keyword evidence="7" id="KW-1185">Reference proteome</keyword>
<reference evidence="6 7" key="1">
    <citation type="submission" date="2023-10" db="EMBL/GenBank/DDBJ databases">
        <title>Complete genome sequence of a Sphingomonadaceae bacterium.</title>
        <authorList>
            <person name="Yan C."/>
        </authorList>
    </citation>
    <scope>NUCLEOTIDE SEQUENCE [LARGE SCALE GENOMIC DNA]</scope>
    <source>
        <strain evidence="6 7">SCSIO 66989</strain>
    </source>
</reference>
<dbReference type="Gene3D" id="3.40.50.150">
    <property type="entry name" value="Vaccinia Virus protein VP39"/>
    <property type="match status" value="1"/>
</dbReference>
<dbReference type="EMBL" id="CP136594">
    <property type="protein sequence ID" value="WOE73987.1"/>
    <property type="molecule type" value="Genomic_DNA"/>
</dbReference>
<feature type="domain" description="Methyltransferase" evidence="5">
    <location>
        <begin position="47"/>
        <end position="159"/>
    </location>
</feature>
<protein>
    <submittedName>
        <fullName evidence="6">Class I SAM-dependent methyltransferase</fullName>
        <ecNumber evidence="6">2.1.-.-</ecNumber>
    </submittedName>
</protein>